<dbReference type="EMBL" id="FNAQ01000005">
    <property type="protein sequence ID" value="SDE23461.1"/>
    <property type="molecule type" value="Genomic_DNA"/>
</dbReference>
<proteinExistence type="predicted"/>
<dbReference type="PANTHER" id="PTHR43798:SF24">
    <property type="entry name" value="CIS-3-ALKYL-4-ALKYLOXETAN-2-ONE DECARBOXYLASE"/>
    <property type="match status" value="1"/>
</dbReference>
<dbReference type="Gene3D" id="3.40.50.1820">
    <property type="entry name" value="alpha/beta hydrolase"/>
    <property type="match status" value="1"/>
</dbReference>
<keyword evidence="3" id="KW-1185">Reference proteome</keyword>
<reference evidence="3" key="1">
    <citation type="submission" date="2016-10" db="EMBL/GenBank/DDBJ databases">
        <authorList>
            <person name="Varghese N."/>
            <person name="Submissions S."/>
        </authorList>
    </citation>
    <scope>NUCLEOTIDE SEQUENCE [LARGE SCALE GENOMIC DNA]</scope>
    <source>
        <strain evidence="3">DSM 8987</strain>
    </source>
</reference>
<organism evidence="2 3">
    <name type="scientific">Desulfuromonas thiophila</name>
    <dbReference type="NCBI Taxonomy" id="57664"/>
    <lineage>
        <taxon>Bacteria</taxon>
        <taxon>Pseudomonadati</taxon>
        <taxon>Thermodesulfobacteriota</taxon>
        <taxon>Desulfuromonadia</taxon>
        <taxon>Desulfuromonadales</taxon>
        <taxon>Desulfuromonadaceae</taxon>
        <taxon>Desulfuromonas</taxon>
    </lineage>
</organism>
<dbReference type="InterPro" id="IPR050266">
    <property type="entry name" value="AB_hydrolase_sf"/>
</dbReference>
<dbReference type="PANTHER" id="PTHR43798">
    <property type="entry name" value="MONOACYLGLYCEROL LIPASE"/>
    <property type="match status" value="1"/>
</dbReference>
<name>A0A1G7B8U8_9BACT</name>
<dbReference type="Proteomes" id="UP000243205">
    <property type="component" value="Unassembled WGS sequence"/>
</dbReference>
<dbReference type="InterPro" id="IPR000073">
    <property type="entry name" value="AB_hydrolase_1"/>
</dbReference>
<accession>A0A1G7B8U8</accession>
<dbReference type="AlphaFoldDB" id="A0A1G7B8U8"/>
<protein>
    <submittedName>
        <fullName evidence="2">Haloalkane dehalogenase</fullName>
    </submittedName>
</protein>
<gene>
    <name evidence="2" type="ORF">SAMN05661003_105119</name>
</gene>
<dbReference type="Pfam" id="PF00561">
    <property type="entry name" value="Abhydrolase_1"/>
    <property type="match status" value="1"/>
</dbReference>
<dbReference type="GO" id="GO:0016020">
    <property type="term" value="C:membrane"/>
    <property type="evidence" value="ECO:0007669"/>
    <property type="project" value="TreeGrafter"/>
</dbReference>
<evidence type="ECO:0000313" key="2">
    <source>
        <dbReference type="EMBL" id="SDE23461.1"/>
    </source>
</evidence>
<dbReference type="InterPro" id="IPR000639">
    <property type="entry name" value="Epox_hydrolase-like"/>
</dbReference>
<sequence>MKRLLPCTGHYLTLRHGARCHYLDEGQGAPVVLLHGNPSWCFYYRHLVLALRAEHRVIVPDHIGCGLSDKPGDHQYRYSLDQRLADLEELLDHLDLKQPISLVLHDWGGMIGMAYATRHPERIDRLVLLNTAAFHLPASKKLPTALRLGRDSRIGSLLIRGFNAFSRGAAWIGCKRQPMPAALRSAYCAPYNSWANRIATLRFVQDIPLKPGDAAYAEVSRVEQNLHLLANRPILIGWGERDFVFDRHFLQQWQQHFPNAELRRWPDAGHYILEDVADELIPLIRDFLCPGKE</sequence>
<feature type="domain" description="AB hydrolase-1" evidence="1">
    <location>
        <begin position="30"/>
        <end position="275"/>
    </location>
</feature>
<evidence type="ECO:0000313" key="3">
    <source>
        <dbReference type="Proteomes" id="UP000243205"/>
    </source>
</evidence>
<dbReference type="InterPro" id="IPR029058">
    <property type="entry name" value="AB_hydrolase_fold"/>
</dbReference>
<dbReference type="SUPFAM" id="SSF53474">
    <property type="entry name" value="alpha/beta-Hydrolases"/>
    <property type="match status" value="1"/>
</dbReference>
<dbReference type="PRINTS" id="PR00412">
    <property type="entry name" value="EPOXHYDRLASE"/>
</dbReference>
<dbReference type="STRING" id="57664.SAMN05661003_105119"/>
<evidence type="ECO:0000259" key="1">
    <source>
        <dbReference type="Pfam" id="PF00561"/>
    </source>
</evidence>
<dbReference type="PRINTS" id="PR00111">
    <property type="entry name" value="ABHYDROLASE"/>
</dbReference>
<dbReference type="GO" id="GO:0003824">
    <property type="term" value="F:catalytic activity"/>
    <property type="evidence" value="ECO:0007669"/>
    <property type="project" value="InterPro"/>
</dbReference>